<comment type="caution">
    <text evidence="1">The sequence shown here is derived from an EMBL/GenBank/DDBJ whole genome shotgun (WGS) entry which is preliminary data.</text>
</comment>
<dbReference type="EMBL" id="JACDUR010000003">
    <property type="protein sequence ID" value="MBA2892105.1"/>
    <property type="molecule type" value="Genomic_DNA"/>
</dbReference>
<accession>A0A7W0HQP5</accession>
<dbReference type="RefSeq" id="WP_220133618.1">
    <property type="nucleotide sequence ID" value="NZ_BAABAM010000002.1"/>
</dbReference>
<organism evidence="1 2">
    <name type="scientific">Nonomuraea soli</name>
    <dbReference type="NCBI Taxonomy" id="1032476"/>
    <lineage>
        <taxon>Bacteria</taxon>
        <taxon>Bacillati</taxon>
        <taxon>Actinomycetota</taxon>
        <taxon>Actinomycetes</taxon>
        <taxon>Streptosporangiales</taxon>
        <taxon>Streptosporangiaceae</taxon>
        <taxon>Nonomuraea</taxon>
    </lineage>
</organism>
<evidence type="ECO:0000313" key="2">
    <source>
        <dbReference type="Proteomes" id="UP000530928"/>
    </source>
</evidence>
<evidence type="ECO:0000313" key="1">
    <source>
        <dbReference type="EMBL" id="MBA2892105.1"/>
    </source>
</evidence>
<keyword evidence="2" id="KW-1185">Reference proteome</keyword>
<reference evidence="1 2" key="1">
    <citation type="submission" date="2020-07" db="EMBL/GenBank/DDBJ databases">
        <title>Genomic Encyclopedia of Type Strains, Phase IV (KMG-IV): sequencing the most valuable type-strain genomes for metagenomic binning, comparative biology and taxonomic classification.</title>
        <authorList>
            <person name="Goeker M."/>
        </authorList>
    </citation>
    <scope>NUCLEOTIDE SEQUENCE [LARGE SCALE GENOMIC DNA]</scope>
    <source>
        <strain evidence="1 2">DSM 45533</strain>
    </source>
</reference>
<sequence length="281" mass="31059">MHPDVLKVLGIKEPLERAKEAGRVHDEFQKGGEELARVRREALQELVDSGMNNTQIGEALGMTRQRVGQLLKSGPAPERAFLGTDTLTVVMVGKLETGRPDPQPVVPHDDLIAFERIRQLAKLLGLDATSEVEASGGFVRLNRDNLIVMCGPRHFPNLREVIESDEAISFDKDEEGWHLIDHRAGKVFRSPMDAGEPRDYAYLARLRRPDGKGTFLYGAGIHAVGEAGIAHFLEHHIGDMYKQLKGKRFSAIIECDFDPSSTGREIVATKLASDFYLAPGA</sequence>
<proteinExistence type="predicted"/>
<dbReference type="Proteomes" id="UP000530928">
    <property type="component" value="Unassembled WGS sequence"/>
</dbReference>
<evidence type="ECO:0008006" key="3">
    <source>
        <dbReference type="Google" id="ProtNLM"/>
    </source>
</evidence>
<dbReference type="AlphaFoldDB" id="A0A7W0HQP5"/>
<protein>
    <recommendedName>
        <fullName evidence="3">Sigma-70 family RNA polymerase sigma factor</fullName>
    </recommendedName>
</protein>
<name>A0A7W0HQP5_9ACTN</name>
<gene>
    <name evidence="1" type="ORF">HNR30_003446</name>
</gene>